<reference evidence="3 4" key="1">
    <citation type="journal article" date="2017" name="Nat. Ecol. Evol.">
        <title>Scallop genome provides insights into evolution of bilaterian karyotype and development.</title>
        <authorList>
            <person name="Wang S."/>
            <person name="Zhang J."/>
            <person name="Jiao W."/>
            <person name="Li J."/>
            <person name="Xun X."/>
            <person name="Sun Y."/>
            <person name="Guo X."/>
            <person name="Huan P."/>
            <person name="Dong B."/>
            <person name="Zhang L."/>
            <person name="Hu X."/>
            <person name="Sun X."/>
            <person name="Wang J."/>
            <person name="Zhao C."/>
            <person name="Wang Y."/>
            <person name="Wang D."/>
            <person name="Huang X."/>
            <person name="Wang R."/>
            <person name="Lv J."/>
            <person name="Li Y."/>
            <person name="Zhang Z."/>
            <person name="Liu B."/>
            <person name="Lu W."/>
            <person name="Hui Y."/>
            <person name="Liang J."/>
            <person name="Zhou Z."/>
            <person name="Hou R."/>
            <person name="Li X."/>
            <person name="Liu Y."/>
            <person name="Li H."/>
            <person name="Ning X."/>
            <person name="Lin Y."/>
            <person name="Zhao L."/>
            <person name="Xing Q."/>
            <person name="Dou J."/>
            <person name="Li Y."/>
            <person name="Mao J."/>
            <person name="Guo H."/>
            <person name="Dou H."/>
            <person name="Li T."/>
            <person name="Mu C."/>
            <person name="Jiang W."/>
            <person name="Fu Q."/>
            <person name="Fu X."/>
            <person name="Miao Y."/>
            <person name="Liu J."/>
            <person name="Yu Q."/>
            <person name="Li R."/>
            <person name="Liao H."/>
            <person name="Li X."/>
            <person name="Kong Y."/>
            <person name="Jiang Z."/>
            <person name="Chourrout D."/>
            <person name="Li R."/>
            <person name="Bao Z."/>
        </authorList>
    </citation>
    <scope>NUCLEOTIDE SEQUENCE [LARGE SCALE GENOMIC DNA]</scope>
    <source>
        <strain evidence="3 4">PY_sf001</strain>
    </source>
</reference>
<accession>A0A210QMQ6</accession>
<proteinExistence type="evidence at transcript level"/>
<gene>
    <name evidence="3" type="ORF">KP79_PYT03834</name>
</gene>
<evidence type="ECO:0000313" key="2">
    <source>
        <dbReference type="EMBL" id="AXN93519.1"/>
    </source>
</evidence>
<name>A0A210QMQ6_MIZYE</name>
<sequence>MEVTTYKVAIAVLMFVCLMISDSQCGIPLNSFLSASNGKLERDADDVDNFDEETANIQGVRGQDLRKLILKKLRFRDLDDQSPPSLLESIQFPVKRDQDNLVDKVAALLSGLKVRQISDSPSVRMPSLRFG</sequence>
<dbReference type="EMBL" id="MH045251">
    <property type="protein sequence ID" value="AXN93519.1"/>
    <property type="molecule type" value="mRNA"/>
</dbReference>
<dbReference type="EMBL" id="NEDP02002782">
    <property type="protein sequence ID" value="OWF50019.1"/>
    <property type="molecule type" value="Genomic_DNA"/>
</dbReference>
<dbReference type="AlphaFoldDB" id="A0A210QMQ6"/>
<evidence type="ECO:0000313" key="4">
    <source>
        <dbReference type="Proteomes" id="UP000242188"/>
    </source>
</evidence>
<keyword evidence="1" id="KW-0732">Signal</keyword>
<feature type="signal peptide" evidence="1">
    <location>
        <begin position="1"/>
        <end position="25"/>
    </location>
</feature>
<protein>
    <submittedName>
        <fullName evidence="2">LRF</fullName>
    </submittedName>
</protein>
<evidence type="ECO:0000256" key="1">
    <source>
        <dbReference type="SAM" id="SignalP"/>
    </source>
</evidence>
<evidence type="ECO:0000313" key="3">
    <source>
        <dbReference type="EMBL" id="OWF50019.1"/>
    </source>
</evidence>
<feature type="chain" id="PRO_5036031247" evidence="1">
    <location>
        <begin position="26"/>
        <end position="131"/>
    </location>
</feature>
<dbReference type="Proteomes" id="UP000242188">
    <property type="component" value="Unassembled WGS sequence"/>
</dbReference>
<dbReference type="OrthoDB" id="6122677at2759"/>
<keyword evidence="4" id="KW-1185">Reference proteome</keyword>
<reference evidence="2" key="2">
    <citation type="submission" date="2018-03" db="EMBL/GenBank/DDBJ databases">
        <title>Identification and characterization of neuropeptides by transcriptome and proteome analyses in a bivalve mollusc Patinopecten yessoensis.</title>
        <authorList>
            <person name="Zhang M."/>
            <person name="Wang Y."/>
            <person name="Li Y."/>
            <person name="Li W."/>
            <person name="Li R."/>
            <person name="Xie X."/>
            <person name="Wang S."/>
            <person name="Hu X."/>
            <person name="Zhang L."/>
            <person name="Bao Z."/>
        </authorList>
    </citation>
    <scope>NUCLEOTIDE SEQUENCE</scope>
    <source>
        <tissue evidence="2">Ganglion</tissue>
    </source>
</reference>
<organism evidence="3 4">
    <name type="scientific">Mizuhopecten yessoensis</name>
    <name type="common">Japanese scallop</name>
    <name type="synonym">Patinopecten yessoensis</name>
    <dbReference type="NCBI Taxonomy" id="6573"/>
    <lineage>
        <taxon>Eukaryota</taxon>
        <taxon>Metazoa</taxon>
        <taxon>Spiralia</taxon>
        <taxon>Lophotrochozoa</taxon>
        <taxon>Mollusca</taxon>
        <taxon>Bivalvia</taxon>
        <taxon>Autobranchia</taxon>
        <taxon>Pteriomorphia</taxon>
        <taxon>Pectinida</taxon>
        <taxon>Pectinoidea</taxon>
        <taxon>Pectinidae</taxon>
        <taxon>Mizuhopecten</taxon>
    </lineage>
</organism>